<proteinExistence type="predicted"/>
<name>A0A9D1K677_9FIRM</name>
<accession>A0A9D1K677</accession>
<dbReference type="PANTHER" id="PTHR11669">
    <property type="entry name" value="REPLICATION FACTOR C / DNA POLYMERASE III GAMMA-TAU SUBUNIT"/>
    <property type="match status" value="1"/>
</dbReference>
<dbReference type="Gene3D" id="3.40.50.300">
    <property type="entry name" value="P-loop containing nucleotide triphosphate hydrolases"/>
    <property type="match status" value="1"/>
</dbReference>
<dbReference type="SUPFAM" id="SSF52540">
    <property type="entry name" value="P-loop containing nucleoside triphosphate hydrolases"/>
    <property type="match status" value="1"/>
</dbReference>
<evidence type="ECO:0000313" key="2">
    <source>
        <dbReference type="Proteomes" id="UP000824140"/>
    </source>
</evidence>
<dbReference type="GO" id="GO:0006261">
    <property type="term" value="P:DNA-templated DNA replication"/>
    <property type="evidence" value="ECO:0007669"/>
    <property type="project" value="TreeGrafter"/>
</dbReference>
<dbReference type="PANTHER" id="PTHR11669:SF8">
    <property type="entry name" value="DNA POLYMERASE III SUBUNIT DELTA"/>
    <property type="match status" value="1"/>
</dbReference>
<gene>
    <name evidence="1" type="ORF">IAA84_05125</name>
</gene>
<comment type="caution">
    <text evidence="1">The sequence shown here is derived from an EMBL/GenBank/DDBJ whole genome shotgun (WGS) entry which is preliminary data.</text>
</comment>
<dbReference type="AlphaFoldDB" id="A0A9D1K677"/>
<dbReference type="InterPro" id="IPR027417">
    <property type="entry name" value="P-loop_NTPase"/>
</dbReference>
<reference evidence="1" key="2">
    <citation type="journal article" date="2021" name="PeerJ">
        <title>Extensive microbial diversity within the chicken gut microbiome revealed by metagenomics and culture.</title>
        <authorList>
            <person name="Gilroy R."/>
            <person name="Ravi A."/>
            <person name="Getino M."/>
            <person name="Pursley I."/>
            <person name="Horton D.L."/>
            <person name="Alikhan N.F."/>
            <person name="Baker D."/>
            <person name="Gharbi K."/>
            <person name="Hall N."/>
            <person name="Watson M."/>
            <person name="Adriaenssens E.M."/>
            <person name="Foster-Nyarko E."/>
            <person name="Jarju S."/>
            <person name="Secka A."/>
            <person name="Antonio M."/>
            <person name="Oren A."/>
            <person name="Chaudhuri R.R."/>
            <person name="La Ragione R."/>
            <person name="Hildebrand F."/>
            <person name="Pallen M.J."/>
        </authorList>
    </citation>
    <scope>NUCLEOTIDE SEQUENCE</scope>
    <source>
        <strain evidence="1">13766</strain>
    </source>
</reference>
<sequence length="296" mass="31883">MLEGLQALEEQLLRSVRAGRFPHAHIFEGPFGCGKKTLVDALCRALNCTGANPPCGLCPSCLRYAHGNAVNLLRLSPEKSAKVEEIRDLIERVAIRPFDGGRLTVVLENADRLTAQAQNALLKTLEEPPEYAVFFLITERMSALLSTIVSRCAVHHIHPLGEEECARVLVSRGIEAERARLLARAAQGSVGRALQIASDEAYMNDVRAVDAALDGIRAASDVPAAALALADEKRDAARTLELVEGWARARLLEGGALDGGRLLGAVADARMKLASNVSRQYAMELMLFAGLGKRNG</sequence>
<protein>
    <submittedName>
        <fullName evidence="1">DNA polymerase III subunit delta</fullName>
    </submittedName>
</protein>
<dbReference type="Pfam" id="PF13177">
    <property type="entry name" value="DNA_pol3_delta2"/>
    <property type="match status" value="1"/>
</dbReference>
<organism evidence="1 2">
    <name type="scientific">Candidatus Alectryocaccomicrobium excrementavium</name>
    <dbReference type="NCBI Taxonomy" id="2840668"/>
    <lineage>
        <taxon>Bacteria</taxon>
        <taxon>Bacillati</taxon>
        <taxon>Bacillota</taxon>
        <taxon>Clostridia</taxon>
        <taxon>Candidatus Alectryocaccomicrobium</taxon>
    </lineage>
</organism>
<dbReference type="EMBL" id="DVJN01000099">
    <property type="protein sequence ID" value="HIS92382.1"/>
    <property type="molecule type" value="Genomic_DNA"/>
</dbReference>
<reference evidence="1" key="1">
    <citation type="submission" date="2020-10" db="EMBL/GenBank/DDBJ databases">
        <authorList>
            <person name="Gilroy R."/>
        </authorList>
    </citation>
    <scope>NUCLEOTIDE SEQUENCE</scope>
    <source>
        <strain evidence="1">13766</strain>
    </source>
</reference>
<dbReference type="Proteomes" id="UP000824140">
    <property type="component" value="Unassembled WGS sequence"/>
</dbReference>
<evidence type="ECO:0000313" key="1">
    <source>
        <dbReference type="EMBL" id="HIS92382.1"/>
    </source>
</evidence>
<dbReference type="InterPro" id="IPR050238">
    <property type="entry name" value="DNA_Rep/Repair_Clamp_Loader"/>
</dbReference>